<dbReference type="SUPFAM" id="SSF56935">
    <property type="entry name" value="Porins"/>
    <property type="match status" value="1"/>
</dbReference>
<dbReference type="InterPro" id="IPR050298">
    <property type="entry name" value="Gram-neg_bact_OMP"/>
</dbReference>
<evidence type="ECO:0000256" key="5">
    <source>
        <dbReference type="ARBA" id="ARBA00022692"/>
    </source>
</evidence>
<dbReference type="GO" id="GO:0009279">
    <property type="term" value="C:cell outer membrane"/>
    <property type="evidence" value="ECO:0007669"/>
    <property type="project" value="UniProtKB-SubCell"/>
</dbReference>
<organism evidence="13 14">
    <name type="scientific">Paraburkholderia phenazinium</name>
    <dbReference type="NCBI Taxonomy" id="60549"/>
    <lineage>
        <taxon>Bacteria</taxon>
        <taxon>Pseudomonadati</taxon>
        <taxon>Pseudomonadota</taxon>
        <taxon>Betaproteobacteria</taxon>
        <taxon>Burkholderiales</taxon>
        <taxon>Burkholderiaceae</taxon>
        <taxon>Paraburkholderia</taxon>
    </lineage>
</organism>
<accession>A0A1G7S497</accession>
<dbReference type="InterPro" id="IPR023614">
    <property type="entry name" value="Porin_dom_sf"/>
</dbReference>
<dbReference type="PRINTS" id="PR00184">
    <property type="entry name" value="NEISSPPORIN"/>
</dbReference>
<dbReference type="AlphaFoldDB" id="A0A1G7S497"/>
<name>A0A1G7S497_9BURK</name>
<keyword evidence="5" id="KW-0812">Transmembrane</keyword>
<dbReference type="GO" id="GO:0046930">
    <property type="term" value="C:pore complex"/>
    <property type="evidence" value="ECO:0007669"/>
    <property type="project" value="UniProtKB-KW"/>
</dbReference>
<keyword evidence="10" id="KW-0998">Cell outer membrane</keyword>
<dbReference type="GO" id="GO:0006811">
    <property type="term" value="P:monoatomic ion transport"/>
    <property type="evidence" value="ECO:0007669"/>
    <property type="project" value="UniProtKB-KW"/>
</dbReference>
<keyword evidence="4" id="KW-1134">Transmembrane beta strand</keyword>
<keyword evidence="9" id="KW-0472">Membrane</keyword>
<evidence type="ECO:0000256" key="8">
    <source>
        <dbReference type="ARBA" id="ARBA00023114"/>
    </source>
</evidence>
<evidence type="ECO:0000313" key="13">
    <source>
        <dbReference type="EMBL" id="SDG16980.1"/>
    </source>
</evidence>
<feature type="signal peptide" evidence="11">
    <location>
        <begin position="1"/>
        <end position="22"/>
    </location>
</feature>
<comment type="subunit">
    <text evidence="2">Homotrimer.</text>
</comment>
<dbReference type="EMBL" id="FNCJ01000002">
    <property type="protein sequence ID" value="SDG16980.1"/>
    <property type="molecule type" value="Genomic_DNA"/>
</dbReference>
<feature type="domain" description="Porin" evidence="12">
    <location>
        <begin position="9"/>
        <end position="359"/>
    </location>
</feature>
<dbReference type="CDD" id="cd00342">
    <property type="entry name" value="gram_neg_porins"/>
    <property type="match status" value="1"/>
</dbReference>
<keyword evidence="8" id="KW-0626">Porin</keyword>
<evidence type="ECO:0000256" key="7">
    <source>
        <dbReference type="ARBA" id="ARBA00023065"/>
    </source>
</evidence>
<evidence type="ECO:0000256" key="11">
    <source>
        <dbReference type="SAM" id="SignalP"/>
    </source>
</evidence>
<feature type="chain" id="PRO_5011523409" evidence="11">
    <location>
        <begin position="23"/>
        <end position="402"/>
    </location>
</feature>
<evidence type="ECO:0000259" key="12">
    <source>
        <dbReference type="Pfam" id="PF13609"/>
    </source>
</evidence>
<proteinExistence type="predicted"/>
<evidence type="ECO:0000256" key="2">
    <source>
        <dbReference type="ARBA" id="ARBA00011233"/>
    </source>
</evidence>
<dbReference type="GO" id="GO:0015288">
    <property type="term" value="F:porin activity"/>
    <property type="evidence" value="ECO:0007669"/>
    <property type="project" value="UniProtKB-KW"/>
</dbReference>
<evidence type="ECO:0000256" key="6">
    <source>
        <dbReference type="ARBA" id="ARBA00022729"/>
    </source>
</evidence>
<gene>
    <name evidence="13" type="ORF">SAMN05216466_102352</name>
</gene>
<evidence type="ECO:0000256" key="4">
    <source>
        <dbReference type="ARBA" id="ARBA00022452"/>
    </source>
</evidence>
<comment type="subcellular location">
    <subcellularLocation>
        <location evidence="1">Cell outer membrane</location>
        <topology evidence="1">Multi-pass membrane protein</topology>
    </subcellularLocation>
</comment>
<reference evidence="13 14" key="1">
    <citation type="submission" date="2016-10" db="EMBL/GenBank/DDBJ databases">
        <authorList>
            <person name="de Groot N.N."/>
        </authorList>
    </citation>
    <scope>NUCLEOTIDE SEQUENCE [LARGE SCALE GENOMIC DNA]</scope>
    <source>
        <strain evidence="13 14">LMG 2247</strain>
    </source>
</reference>
<dbReference type="InterPro" id="IPR002299">
    <property type="entry name" value="Porin_Neis"/>
</dbReference>
<evidence type="ECO:0000256" key="9">
    <source>
        <dbReference type="ARBA" id="ARBA00023136"/>
    </source>
</evidence>
<keyword evidence="7" id="KW-0406">Ion transport</keyword>
<dbReference type="Pfam" id="PF13609">
    <property type="entry name" value="Porin_4"/>
    <property type="match status" value="1"/>
</dbReference>
<evidence type="ECO:0000256" key="3">
    <source>
        <dbReference type="ARBA" id="ARBA00022448"/>
    </source>
</evidence>
<protein>
    <submittedName>
        <fullName evidence="13">Outer membrane protein (Porin)</fullName>
    </submittedName>
</protein>
<dbReference type="Proteomes" id="UP000199706">
    <property type="component" value="Unassembled WGS sequence"/>
</dbReference>
<evidence type="ECO:0000256" key="1">
    <source>
        <dbReference type="ARBA" id="ARBA00004571"/>
    </source>
</evidence>
<dbReference type="PANTHER" id="PTHR34501">
    <property type="entry name" value="PROTEIN YDDL-RELATED"/>
    <property type="match status" value="1"/>
</dbReference>
<keyword evidence="6 11" id="KW-0732">Signal</keyword>
<keyword evidence="3" id="KW-0813">Transport</keyword>
<dbReference type="Gene3D" id="2.40.160.10">
    <property type="entry name" value="Porin"/>
    <property type="match status" value="1"/>
</dbReference>
<dbReference type="InterPro" id="IPR033900">
    <property type="entry name" value="Gram_neg_porin_domain"/>
</dbReference>
<evidence type="ECO:0000313" key="14">
    <source>
        <dbReference type="Proteomes" id="UP000199706"/>
    </source>
</evidence>
<dbReference type="PANTHER" id="PTHR34501:SF9">
    <property type="entry name" value="MAJOR OUTER MEMBRANE PROTEIN P.IA"/>
    <property type="match status" value="1"/>
</dbReference>
<dbReference type="RefSeq" id="WP_341806636.1">
    <property type="nucleotide sequence ID" value="NZ_CADERL010000002.1"/>
</dbReference>
<sequence length="402" mass="41817">MNMKKTSVALLALGAFAGAAHAQSSVTLYGIVDTGLLINNNVKGLHEYALSQGTSSRWGLKGTEDLGGGLAAIFDLESGFTTGTGTLSQGGLEFGRKAFVGLSSKQWGTLTAGRQYSVSNDLTSSFASGADWAASGLGYGTRASDVDNVDTSNRIQNSIKYESPNYKGLQAGVLYSLGGVAGNFSQNSIWDAAVSYQNGPISLGAGYTFVKDPYYSFFGNQGNSSTPSTPTTGSPNDNMNNKIFGGYASAGSQQIIVAGGSYAFGPATVGLLYSNTQFQKLGTVSNPVGAIPAPKYTSGTATFNSGEINLKYQLNPSLLLAGAYIYTHNSGADNLGSAKYNQFNLGVIYSLSKRTSLYAIGFYETASGVDSTGKQAVADLNGSAYSANNHQLAGIFGITHRF</sequence>
<evidence type="ECO:0000256" key="10">
    <source>
        <dbReference type="ARBA" id="ARBA00023237"/>
    </source>
</evidence>